<dbReference type="Proteomes" id="UP000005384">
    <property type="component" value="Unassembled WGS sequence"/>
</dbReference>
<feature type="transmembrane region" description="Helical" evidence="1">
    <location>
        <begin position="119"/>
        <end position="140"/>
    </location>
</feature>
<proteinExistence type="predicted"/>
<feature type="transmembrane region" description="Helical" evidence="1">
    <location>
        <begin position="385"/>
        <end position="412"/>
    </location>
</feature>
<keyword evidence="1" id="KW-0812">Transmembrane</keyword>
<keyword evidence="1" id="KW-0472">Membrane</keyword>
<feature type="transmembrane region" description="Helical" evidence="1">
    <location>
        <begin position="203"/>
        <end position="230"/>
    </location>
</feature>
<feature type="transmembrane region" description="Helical" evidence="1">
    <location>
        <begin position="351"/>
        <end position="373"/>
    </location>
</feature>
<organism evidence="2 3">
    <name type="scientific">Hungatella hathewayi WAL-18680</name>
    <dbReference type="NCBI Taxonomy" id="742737"/>
    <lineage>
        <taxon>Bacteria</taxon>
        <taxon>Bacillati</taxon>
        <taxon>Bacillota</taxon>
        <taxon>Clostridia</taxon>
        <taxon>Lachnospirales</taxon>
        <taxon>Lachnospiraceae</taxon>
        <taxon>Hungatella</taxon>
    </lineage>
</organism>
<gene>
    <name evidence="2" type="ORF">HMPREF9473_02358</name>
</gene>
<comment type="caution">
    <text evidence="2">The sequence shown here is derived from an EMBL/GenBank/DDBJ whole genome shotgun (WGS) entry which is preliminary data.</text>
</comment>
<feature type="transmembrane region" description="Helical" evidence="1">
    <location>
        <begin position="171"/>
        <end position="196"/>
    </location>
</feature>
<feature type="transmembrane region" description="Helical" evidence="1">
    <location>
        <begin position="242"/>
        <end position="261"/>
    </location>
</feature>
<dbReference type="PATRIC" id="fig|742737.3.peg.2381"/>
<dbReference type="RefSeq" id="WP_006780338.1">
    <property type="nucleotide sequence ID" value="NZ_CP040506.1"/>
</dbReference>
<dbReference type="AlphaFoldDB" id="G5IFT0"/>
<feature type="transmembrane region" description="Helical" evidence="1">
    <location>
        <begin position="87"/>
        <end position="107"/>
    </location>
</feature>
<dbReference type="EMBL" id="ADLN01000049">
    <property type="protein sequence ID" value="EHI59678.1"/>
    <property type="molecule type" value="Genomic_DNA"/>
</dbReference>
<evidence type="ECO:0000256" key="1">
    <source>
        <dbReference type="SAM" id="Phobius"/>
    </source>
</evidence>
<evidence type="ECO:0008006" key="4">
    <source>
        <dbReference type="Google" id="ProtNLM"/>
    </source>
</evidence>
<protein>
    <recommendedName>
        <fullName evidence="4">O-antigen polymerase</fullName>
    </recommendedName>
</protein>
<accession>G5IFT0</accession>
<sequence>MKKRTLITTVMFIAVFGSSMTGAKLFGLSLNKISLIPLELVLLSQFAVKTRLNSRQCQMISWYVLTVLSGIIGLFIYKPLIGFENKIILYIVQVLFIYIPILLFINVIDEPYEKFKVAIIKTAQINAIWAMIQFFCWYGIRFDFNDFVFNFILKGILGTKWTAWNYEMGTLAIRITGLNYDSAFLAIVLIFGFCLVKKKFWKFTFFIACVLSMSRAGIVTICTIQAMMLYGKVKNKLNVQKIIMGIGTSLFIIGVFVYAYIKIPSIQYQVDYTIHRFSSIISRSDVGTSRHLSYIPLAFYVWFHDFSLIRKIFGIGPRVGGTAFALSHSISDSIHFSNYMMTNAWTVECDIAEMILGHGISALVLYAVLWKILRTCKVEYKNCIIGLTIMGIMYNVLETTIVQLFIICLLSIPVDDKKAIQSYGAQVL</sequence>
<keyword evidence="3" id="KW-1185">Reference proteome</keyword>
<reference evidence="2 3" key="1">
    <citation type="submission" date="2011-08" db="EMBL/GenBank/DDBJ databases">
        <title>The Genome Sequence of Clostridium hathewayi WAL-18680.</title>
        <authorList>
            <consortium name="The Broad Institute Genome Sequencing Platform"/>
            <person name="Earl A."/>
            <person name="Ward D."/>
            <person name="Feldgarden M."/>
            <person name="Gevers D."/>
            <person name="Finegold S.M."/>
            <person name="Summanen P.H."/>
            <person name="Molitoris D.R."/>
            <person name="Song M."/>
            <person name="Daigneault M."/>
            <person name="Allen-Vercoe E."/>
            <person name="Young S.K."/>
            <person name="Zeng Q."/>
            <person name="Gargeya S."/>
            <person name="Fitzgerald M."/>
            <person name="Haas B."/>
            <person name="Abouelleil A."/>
            <person name="Alvarado L."/>
            <person name="Arachchi H.M."/>
            <person name="Berlin A."/>
            <person name="Brown A."/>
            <person name="Chapman S.B."/>
            <person name="Chen Z."/>
            <person name="Dunbar C."/>
            <person name="Freedman E."/>
            <person name="Gearin G."/>
            <person name="Gellesch M."/>
            <person name="Goldberg J."/>
            <person name="Griggs A."/>
            <person name="Gujja S."/>
            <person name="Heiman D."/>
            <person name="Howarth C."/>
            <person name="Larson L."/>
            <person name="Lui A."/>
            <person name="MacDonald P.J.P."/>
            <person name="Montmayeur A."/>
            <person name="Murphy C."/>
            <person name="Neiman D."/>
            <person name="Pearson M."/>
            <person name="Priest M."/>
            <person name="Roberts A."/>
            <person name="Saif S."/>
            <person name="Shea T."/>
            <person name="Shenoy N."/>
            <person name="Sisk P."/>
            <person name="Stolte C."/>
            <person name="Sykes S."/>
            <person name="Wortman J."/>
            <person name="Nusbaum C."/>
            <person name="Birren B."/>
        </authorList>
    </citation>
    <scope>NUCLEOTIDE SEQUENCE [LARGE SCALE GENOMIC DNA]</scope>
    <source>
        <strain evidence="2 3">WAL-18680</strain>
    </source>
</reference>
<feature type="transmembrane region" description="Helical" evidence="1">
    <location>
        <begin position="312"/>
        <end position="331"/>
    </location>
</feature>
<dbReference type="HOGENOM" id="CLU_640574_0_0_9"/>
<evidence type="ECO:0000313" key="2">
    <source>
        <dbReference type="EMBL" id="EHI59678.1"/>
    </source>
</evidence>
<dbReference type="OrthoDB" id="10008217at2"/>
<keyword evidence="1" id="KW-1133">Transmembrane helix</keyword>
<feature type="transmembrane region" description="Helical" evidence="1">
    <location>
        <begin position="60"/>
        <end position="81"/>
    </location>
</feature>
<name>G5IFT0_9FIRM</name>
<evidence type="ECO:0000313" key="3">
    <source>
        <dbReference type="Proteomes" id="UP000005384"/>
    </source>
</evidence>